<feature type="binding site" evidence="12">
    <location>
        <position position="277"/>
    </location>
    <ligand>
        <name>NAD(+)</name>
        <dbReference type="ChEBI" id="CHEBI:57540"/>
    </ligand>
</feature>
<evidence type="ECO:0000256" key="6">
    <source>
        <dbReference type="ARBA" id="ARBA00023027"/>
    </source>
</evidence>
<dbReference type="PIRSF" id="PIRSF000124">
    <property type="entry name" value="UDPglc_GDPman_dh"/>
    <property type="match status" value="1"/>
</dbReference>
<protein>
    <recommendedName>
        <fullName evidence="4 9">UDP-glucose 6-dehydrogenase</fullName>
        <ecNumber evidence="3 9">1.1.1.22</ecNumber>
    </recommendedName>
</protein>
<evidence type="ECO:0000256" key="4">
    <source>
        <dbReference type="ARBA" id="ARBA00015132"/>
    </source>
</evidence>
<feature type="binding site" evidence="12">
    <location>
        <position position="121"/>
    </location>
    <ligand>
        <name>NAD(+)</name>
        <dbReference type="ChEBI" id="CHEBI:57540"/>
    </ligand>
</feature>
<proteinExistence type="inferred from homology"/>
<dbReference type="InterPro" id="IPR017476">
    <property type="entry name" value="UDP-Glc/GDP-Man"/>
</dbReference>
<feature type="active site" description="Nucleophile" evidence="10">
    <location>
        <position position="274"/>
    </location>
</feature>
<dbReference type="GO" id="GO:0003979">
    <property type="term" value="F:UDP-glucose 6-dehydrogenase activity"/>
    <property type="evidence" value="ECO:0007669"/>
    <property type="project" value="UniProtKB-EC"/>
</dbReference>
<dbReference type="GO" id="GO:0006065">
    <property type="term" value="P:UDP-glucuronate biosynthetic process"/>
    <property type="evidence" value="ECO:0007669"/>
    <property type="project" value="UniProtKB-UniPathway"/>
</dbReference>
<dbReference type="FunFam" id="1.20.5.100:FF:000001">
    <property type="entry name" value="UDP-glucose 6-dehydrogenase"/>
    <property type="match status" value="1"/>
</dbReference>
<evidence type="ECO:0000256" key="3">
    <source>
        <dbReference type="ARBA" id="ARBA00012954"/>
    </source>
</evidence>
<feature type="binding site" evidence="12">
    <location>
        <position position="30"/>
    </location>
    <ligand>
        <name>NAD(+)</name>
        <dbReference type="ChEBI" id="CHEBI:57540"/>
    </ligand>
</feature>
<dbReference type="HOGENOM" id="CLU_023810_1_2_4"/>
<dbReference type="Proteomes" id="UP000001812">
    <property type="component" value="Chromosome I"/>
</dbReference>
<dbReference type="UniPathway" id="UPA00038">
    <property type="reaction ID" value="UER00491"/>
</dbReference>
<dbReference type="InterPro" id="IPR001732">
    <property type="entry name" value="UDP-Glc/GDP-Man_DH_N"/>
</dbReference>
<dbReference type="PIRSF" id="PIRSF500134">
    <property type="entry name" value="UDPglc_DH_bac"/>
    <property type="match status" value="1"/>
</dbReference>
<sequence>MKITIIGTGYVGLVTGACLAEIGHDVFCLDVDPRKIDILNNGGMPIHEPGLQEIIARTRAAGRIAFSTDIEASVAHGEIQFIAVGTPPDEDGSADLQYVLEAARNIGRHMTGYKVIVDKSTVPVGTAQRVRAVIDEALAARGLAGSAEHRFSVVSNPEFLKEGAAVDDFMRPDRIIIGVDDDAAGAIAREKMKKLYAPFNRNHERTIYMDVRSAEFSKYAANAMLATRISFMNEMSNLADRVGADIEAVRRGIGSDPRIGYHFLYAGVGYGGSCFPKDVQALIRTASENGQPLRILEAVEDVNHAQKNVLLDKIEKCYGADLAGRTFAVWGLAFKPNTDDMREAPSRRLIASLLARGATVRAYDPVALDEARRVFALDLHDGADALARLAFVDSADDALAGADALVIVTEWKEFKSPDFAHLKSVLKAPVIFDGRNLYEPDAMAELGIDYHAIGRPYVEPFSSERG</sequence>
<dbReference type="InterPro" id="IPR036220">
    <property type="entry name" value="UDP-Glc/GDP-Man_DH_C_sf"/>
</dbReference>
<organism evidence="14">
    <name type="scientific">Burkholderia pseudomallei 1710a</name>
    <dbReference type="NCBI Taxonomy" id="320371"/>
    <lineage>
        <taxon>Bacteria</taxon>
        <taxon>Pseudomonadati</taxon>
        <taxon>Pseudomonadota</taxon>
        <taxon>Betaproteobacteria</taxon>
        <taxon>Burkholderiales</taxon>
        <taxon>Burkholderiaceae</taxon>
        <taxon>Burkholderia</taxon>
        <taxon>pseudomallei group</taxon>
    </lineage>
</organism>
<comment type="catalytic activity">
    <reaction evidence="7 9">
        <text>UDP-alpha-D-glucose + 2 NAD(+) + H2O = UDP-alpha-D-glucuronate + 2 NADH + 3 H(+)</text>
        <dbReference type="Rhea" id="RHEA:23596"/>
        <dbReference type="ChEBI" id="CHEBI:15377"/>
        <dbReference type="ChEBI" id="CHEBI:15378"/>
        <dbReference type="ChEBI" id="CHEBI:57540"/>
        <dbReference type="ChEBI" id="CHEBI:57945"/>
        <dbReference type="ChEBI" id="CHEBI:58052"/>
        <dbReference type="ChEBI" id="CHEBI:58885"/>
        <dbReference type="EC" id="1.1.1.22"/>
    </reaction>
</comment>
<feature type="binding site" evidence="11">
    <location>
        <position position="271"/>
    </location>
    <ligand>
        <name>substrate</name>
    </ligand>
</feature>
<dbReference type="PANTHER" id="PTHR43750">
    <property type="entry name" value="UDP-GLUCOSE 6-DEHYDROGENASE TUAD"/>
    <property type="match status" value="1"/>
</dbReference>
<dbReference type="GO" id="GO:0051287">
    <property type="term" value="F:NAD binding"/>
    <property type="evidence" value="ECO:0007669"/>
    <property type="project" value="InterPro"/>
</dbReference>
<reference evidence="14" key="1">
    <citation type="submission" date="2009-05" db="EMBL/GenBank/DDBJ databases">
        <authorList>
            <person name="Harkins D.M."/>
            <person name="DeShazer D."/>
            <person name="Woods D.E."/>
            <person name="Brinkac L.M."/>
            <person name="Brown K.A."/>
            <person name="Hung G.C."/>
            <person name="Tuanyok A."/>
            <person name="Zhang B."/>
            <person name="Nierman W.C."/>
        </authorList>
    </citation>
    <scope>NUCLEOTIDE SEQUENCE [LARGE SCALE GENOMIC DNA]</scope>
    <source>
        <strain evidence="14">1710a</strain>
    </source>
</reference>
<feature type="binding site" evidence="12">
    <location>
        <position position="35"/>
    </location>
    <ligand>
        <name>NAD(+)</name>
        <dbReference type="ChEBI" id="CHEBI:57540"/>
    </ligand>
</feature>
<name>A0A0E1W3A7_BURPE</name>
<feature type="binding site" evidence="11">
    <location>
        <position position="335"/>
    </location>
    <ligand>
        <name>substrate</name>
    </ligand>
</feature>
<dbReference type="SMART" id="SM00984">
    <property type="entry name" value="UDPG_MGDP_dh_C"/>
    <property type="match status" value="1"/>
</dbReference>
<feature type="binding site" evidence="11">
    <location>
        <begin position="159"/>
        <end position="162"/>
    </location>
    <ligand>
        <name>substrate</name>
    </ligand>
</feature>
<feature type="binding site" evidence="11">
    <location>
        <position position="218"/>
    </location>
    <ligand>
        <name>substrate</name>
    </ligand>
</feature>
<evidence type="ECO:0000256" key="7">
    <source>
        <dbReference type="ARBA" id="ARBA00047473"/>
    </source>
</evidence>
<dbReference type="NCBIfam" id="TIGR03026">
    <property type="entry name" value="NDP-sugDHase"/>
    <property type="match status" value="1"/>
</dbReference>
<dbReference type="EMBL" id="CM000832">
    <property type="protein sequence ID" value="EET06776.1"/>
    <property type="molecule type" value="Genomic_DNA"/>
</dbReference>
<keyword evidence="6 9" id="KW-0520">NAD</keyword>
<evidence type="ECO:0000259" key="13">
    <source>
        <dbReference type="SMART" id="SM00984"/>
    </source>
</evidence>
<dbReference type="GO" id="GO:0000271">
    <property type="term" value="P:polysaccharide biosynthetic process"/>
    <property type="evidence" value="ECO:0007669"/>
    <property type="project" value="InterPro"/>
</dbReference>
<dbReference type="InterPro" id="IPR036291">
    <property type="entry name" value="NAD(P)-bd_dom_sf"/>
</dbReference>
<dbReference type="PROSITE" id="PS51257">
    <property type="entry name" value="PROKAR_LIPOPROTEIN"/>
    <property type="match status" value="1"/>
</dbReference>
<dbReference type="Pfam" id="PF00984">
    <property type="entry name" value="UDPG_MGDP_dh"/>
    <property type="match status" value="1"/>
</dbReference>
<feature type="binding site" evidence="12">
    <location>
        <position position="162"/>
    </location>
    <ligand>
        <name>NAD(+)</name>
        <dbReference type="ChEBI" id="CHEBI:57540"/>
    </ligand>
</feature>
<feature type="binding site" evidence="12">
    <location>
        <position position="86"/>
    </location>
    <ligand>
        <name>NAD(+)</name>
        <dbReference type="ChEBI" id="CHEBI:57540"/>
    </ligand>
</feature>
<evidence type="ECO:0000256" key="2">
    <source>
        <dbReference type="ARBA" id="ARBA00006601"/>
    </source>
</evidence>
<evidence type="ECO:0000256" key="5">
    <source>
        <dbReference type="ARBA" id="ARBA00023002"/>
    </source>
</evidence>
<evidence type="ECO:0000313" key="14">
    <source>
        <dbReference type="EMBL" id="EET06776.1"/>
    </source>
</evidence>
<evidence type="ECO:0000256" key="8">
    <source>
        <dbReference type="ARBA" id="ARBA00053241"/>
    </source>
</evidence>
<feature type="binding site" evidence="12">
    <location>
        <position position="342"/>
    </location>
    <ligand>
        <name>NAD(+)</name>
        <dbReference type="ChEBI" id="CHEBI:57540"/>
    </ligand>
</feature>
<comment type="function">
    <text evidence="8">Catalyzes the conversion of UDP-glucose into UDP-glucuronate, one of the precursors of teichuronic acid.</text>
</comment>
<dbReference type="InterPro" id="IPR028357">
    <property type="entry name" value="UDPglc_DH_bac"/>
</dbReference>
<accession>A0A0E1W3A7</accession>
<dbReference type="InterPro" id="IPR014026">
    <property type="entry name" value="UDP-Glc/GDP-Man_DH_dimer"/>
</dbReference>
<dbReference type="SUPFAM" id="SSF51735">
    <property type="entry name" value="NAD(P)-binding Rossmann-fold domains"/>
    <property type="match status" value="1"/>
</dbReference>
<feature type="domain" description="UDP-glucose/GDP-mannose dehydrogenase C-terminal" evidence="13">
    <location>
        <begin position="328"/>
        <end position="440"/>
    </location>
</feature>
<comment type="pathway">
    <text evidence="1">Nucleotide-sugar biosynthesis; UDP-alpha-D-glucuronate biosynthesis; UDP-alpha-D-glucuronate from UDP-alpha-D-glucose: step 1/1.</text>
</comment>
<gene>
    <name evidence="14" type="primary">udg_1</name>
    <name evidence="14" type="ORF">BURPS1710A_3433</name>
</gene>
<evidence type="ECO:0000256" key="1">
    <source>
        <dbReference type="ARBA" id="ARBA00004701"/>
    </source>
</evidence>
<feature type="binding site" evidence="11">
    <location>
        <begin position="263"/>
        <end position="267"/>
    </location>
    <ligand>
        <name>substrate</name>
    </ligand>
</feature>
<dbReference type="EC" id="1.1.1.22" evidence="3 9"/>
<comment type="similarity">
    <text evidence="2 9">Belongs to the UDP-glucose/GDP-mannose dehydrogenase family.</text>
</comment>
<dbReference type="Pfam" id="PF03720">
    <property type="entry name" value="UDPG_MGDP_dh_C"/>
    <property type="match status" value="1"/>
</dbReference>
<dbReference type="Pfam" id="PF03721">
    <property type="entry name" value="UDPG_MGDP_dh_N"/>
    <property type="match status" value="1"/>
</dbReference>
<dbReference type="SUPFAM" id="SSF52413">
    <property type="entry name" value="UDP-glucose/GDP-mannose dehydrogenase C-terminal domain"/>
    <property type="match status" value="1"/>
</dbReference>
<dbReference type="InterPro" id="IPR008927">
    <property type="entry name" value="6-PGluconate_DH-like_C_sf"/>
</dbReference>
<evidence type="ECO:0000256" key="11">
    <source>
        <dbReference type="PIRSR" id="PIRSR500134-2"/>
    </source>
</evidence>
<dbReference type="AlphaFoldDB" id="A0A0E1W3A7"/>
<dbReference type="Gene3D" id="1.20.5.100">
    <property type="entry name" value="Cytochrome c1, transmembrane anchor, C-terminal"/>
    <property type="match status" value="1"/>
</dbReference>
<dbReference type="Gene3D" id="3.40.50.720">
    <property type="entry name" value="NAD(P)-binding Rossmann-like Domain"/>
    <property type="match status" value="2"/>
</dbReference>
<evidence type="ECO:0000256" key="9">
    <source>
        <dbReference type="PIRNR" id="PIRNR000124"/>
    </source>
</evidence>
<evidence type="ECO:0000256" key="10">
    <source>
        <dbReference type="PIRSR" id="PIRSR500134-1"/>
    </source>
</evidence>
<dbReference type="SUPFAM" id="SSF48179">
    <property type="entry name" value="6-phosphogluconate dehydrogenase C-terminal domain-like"/>
    <property type="match status" value="1"/>
</dbReference>
<keyword evidence="5 9" id="KW-0560">Oxidoreductase</keyword>
<dbReference type="InterPro" id="IPR014027">
    <property type="entry name" value="UDP-Glc/GDP-Man_DH_C"/>
</dbReference>
<dbReference type="RefSeq" id="WP_004527508.1">
    <property type="nucleotide sequence ID" value="NZ_CM000832.1"/>
</dbReference>
<dbReference type="PANTHER" id="PTHR43750:SF3">
    <property type="entry name" value="UDP-GLUCOSE 6-DEHYDROGENASE TUAD"/>
    <property type="match status" value="1"/>
</dbReference>
<evidence type="ECO:0000256" key="12">
    <source>
        <dbReference type="PIRSR" id="PIRSR500134-3"/>
    </source>
</evidence>